<evidence type="ECO:0000313" key="14">
    <source>
        <dbReference type="EMBL" id="PWW48748.1"/>
    </source>
</evidence>
<dbReference type="GO" id="GO:0009037">
    <property type="term" value="F:tyrosine-based site-specific recombinase activity"/>
    <property type="evidence" value="ECO:0007669"/>
    <property type="project" value="UniProtKB-UniRule"/>
</dbReference>
<comment type="function">
    <text evidence="11">Site-specific tyrosine recombinase, which acts by catalyzing the cutting and rejoining of the recombining DNA molecules. The XerC-XerD complex is essential to convert dimers of the bacterial chromosome into monomers to permit their segregation at cell division. It also contributes to the segregational stability of plasmids.</text>
</comment>
<gene>
    <name evidence="11" type="primary">xerD</name>
    <name evidence="14" type="ORF">DFR36_101257</name>
</gene>
<keyword evidence="9 11" id="KW-0233">DNA recombination</keyword>
<dbReference type="InterPro" id="IPR011010">
    <property type="entry name" value="DNA_brk_join_enz"/>
</dbReference>
<comment type="similarity">
    <text evidence="2 11">Belongs to the 'phage' integrase family. XerD subfamily.</text>
</comment>
<dbReference type="InterPro" id="IPR010998">
    <property type="entry name" value="Integrase_recombinase_N"/>
</dbReference>
<evidence type="ECO:0000313" key="15">
    <source>
        <dbReference type="Proteomes" id="UP000246483"/>
    </source>
</evidence>
<evidence type="ECO:0000259" key="12">
    <source>
        <dbReference type="PROSITE" id="PS51898"/>
    </source>
</evidence>
<dbReference type="CDD" id="cd00798">
    <property type="entry name" value="INT_XerDC_C"/>
    <property type="match status" value="1"/>
</dbReference>
<dbReference type="AlphaFoldDB" id="A0A317RF84"/>
<dbReference type="GO" id="GO:0005737">
    <property type="term" value="C:cytoplasm"/>
    <property type="evidence" value="ECO:0007669"/>
    <property type="project" value="UniProtKB-SubCell"/>
</dbReference>
<sequence length="352" mass="39080">MGLLSCVGRKSGRIAQLPAAHPGAPKSPNGVITDCCAAKTAAHRNTVCLAEAVPVVPPSEQDLILQFTDALWLEEGLARNTLDAYRRDLMALALWLAAQGRGLLRADEGLLHGYFAHRHAQTRASTSNRRLTVFRRFFRWALRERLMAQDPTVRLGAARQAPRLPQALSQAQVEALLRAPDVESALGLRDRAMLELMYASGLRVSELVALKTFHLGLAEGVLRVMGKGARERLVPFGEEARLWLERYLGQARGAILGRRQSEDLFVTQRGAAMSRVMFWMIVKKYARQAGITAPLSPHTLRHAFATHLLNHGADLRVVQLLLGHADISTTTIYTHVARERLKQLHARHHPRG</sequence>
<feature type="active site" description="O-(3'-phospho-DNA)-tyrosine intermediate" evidence="11">
    <location>
        <position position="333"/>
    </location>
</feature>
<proteinExistence type="inferred from homology"/>
<evidence type="ECO:0000256" key="9">
    <source>
        <dbReference type="ARBA" id="ARBA00023172"/>
    </source>
</evidence>
<feature type="active site" evidence="11">
    <location>
        <position position="203"/>
    </location>
</feature>
<dbReference type="InterPro" id="IPR044068">
    <property type="entry name" value="CB"/>
</dbReference>
<evidence type="ECO:0000256" key="7">
    <source>
        <dbReference type="ARBA" id="ARBA00022908"/>
    </source>
</evidence>
<evidence type="ECO:0000256" key="6">
    <source>
        <dbReference type="ARBA" id="ARBA00022829"/>
    </source>
</evidence>
<dbReference type="Gene3D" id="1.10.150.130">
    <property type="match status" value="1"/>
</dbReference>
<reference evidence="14 15" key="1">
    <citation type="submission" date="2018-05" db="EMBL/GenBank/DDBJ databases">
        <title>Genomic Encyclopedia of Type Strains, Phase IV (KMG-IV): sequencing the most valuable type-strain genomes for metagenomic binning, comparative biology and taxonomic classification.</title>
        <authorList>
            <person name="Goeker M."/>
        </authorList>
    </citation>
    <scope>NUCLEOTIDE SEQUENCE [LARGE SCALE GENOMIC DNA]</scope>
    <source>
        <strain evidence="14 15">DSM 26006</strain>
    </source>
</reference>
<dbReference type="Proteomes" id="UP000246483">
    <property type="component" value="Unassembled WGS sequence"/>
</dbReference>
<dbReference type="HAMAP" id="MF_01807">
    <property type="entry name" value="Recomb_XerD"/>
    <property type="match status" value="1"/>
</dbReference>
<dbReference type="InterPro" id="IPR013762">
    <property type="entry name" value="Integrase-like_cat_sf"/>
</dbReference>
<comment type="caution">
    <text evidence="14">The sequence shown here is derived from an EMBL/GenBank/DDBJ whole genome shotgun (WGS) entry which is preliminary data.</text>
</comment>
<feature type="active site" evidence="11">
    <location>
        <position position="298"/>
    </location>
</feature>
<dbReference type="InterPro" id="IPR002104">
    <property type="entry name" value="Integrase_catalytic"/>
</dbReference>
<dbReference type="GO" id="GO:0007059">
    <property type="term" value="P:chromosome segregation"/>
    <property type="evidence" value="ECO:0007669"/>
    <property type="project" value="UniProtKB-UniRule"/>
</dbReference>
<evidence type="ECO:0000256" key="8">
    <source>
        <dbReference type="ARBA" id="ARBA00023125"/>
    </source>
</evidence>
<dbReference type="EMBL" id="QGUB01000001">
    <property type="protein sequence ID" value="PWW48748.1"/>
    <property type="molecule type" value="Genomic_DNA"/>
</dbReference>
<evidence type="ECO:0000259" key="13">
    <source>
        <dbReference type="PROSITE" id="PS51900"/>
    </source>
</evidence>
<dbReference type="PROSITE" id="PS51898">
    <property type="entry name" value="TYR_RECOMBINASE"/>
    <property type="match status" value="1"/>
</dbReference>
<feature type="active site" evidence="11">
    <location>
        <position position="324"/>
    </location>
</feature>
<evidence type="ECO:0000256" key="4">
    <source>
        <dbReference type="ARBA" id="ARBA00022490"/>
    </source>
</evidence>
<dbReference type="InterPro" id="IPR023009">
    <property type="entry name" value="Tyrosine_recombinase_XerC/XerD"/>
</dbReference>
<keyword evidence="7 11" id="KW-0229">DNA integration</keyword>
<keyword evidence="4 11" id="KW-0963">Cytoplasm</keyword>
<keyword evidence="15" id="KW-1185">Reference proteome</keyword>
<dbReference type="NCBIfam" id="NF001399">
    <property type="entry name" value="PRK00283.1"/>
    <property type="match status" value="1"/>
</dbReference>
<keyword evidence="5 11" id="KW-0132">Cell division</keyword>
<evidence type="ECO:0000256" key="5">
    <source>
        <dbReference type="ARBA" id="ARBA00022618"/>
    </source>
</evidence>
<feature type="domain" description="Core-binding (CB)" evidence="13">
    <location>
        <begin position="58"/>
        <end position="142"/>
    </location>
</feature>
<evidence type="ECO:0000256" key="3">
    <source>
        <dbReference type="ARBA" id="ARBA00015810"/>
    </source>
</evidence>
<feature type="active site" evidence="11">
    <location>
        <position position="301"/>
    </location>
</feature>
<dbReference type="InterPro" id="IPR004107">
    <property type="entry name" value="Integrase_SAM-like_N"/>
</dbReference>
<name>A0A317RF84_9BURK</name>
<comment type="subcellular location">
    <subcellularLocation>
        <location evidence="1 11">Cytoplasm</location>
    </subcellularLocation>
</comment>
<organism evidence="14 15">
    <name type="scientific">Melaminivora alkalimesophila</name>
    <dbReference type="NCBI Taxonomy" id="1165852"/>
    <lineage>
        <taxon>Bacteria</taxon>
        <taxon>Pseudomonadati</taxon>
        <taxon>Pseudomonadota</taxon>
        <taxon>Betaproteobacteria</taxon>
        <taxon>Burkholderiales</taxon>
        <taxon>Comamonadaceae</taxon>
        <taxon>Melaminivora</taxon>
    </lineage>
</organism>
<dbReference type="GO" id="GO:0003677">
    <property type="term" value="F:DNA binding"/>
    <property type="evidence" value="ECO:0007669"/>
    <property type="project" value="UniProtKB-UniRule"/>
</dbReference>
<dbReference type="InterPro" id="IPR050090">
    <property type="entry name" value="Tyrosine_recombinase_XerCD"/>
</dbReference>
<comment type="subunit">
    <text evidence="11">Forms a cyclic heterotetrameric complex composed of two molecules of XerC and two molecules of XerD.</text>
</comment>
<dbReference type="OrthoDB" id="9801717at2"/>
<keyword evidence="6 11" id="KW-0159">Chromosome partition</keyword>
<dbReference type="Pfam" id="PF02899">
    <property type="entry name" value="Phage_int_SAM_1"/>
    <property type="match status" value="1"/>
</dbReference>
<keyword evidence="8 11" id="KW-0238">DNA-binding</keyword>
<dbReference type="PANTHER" id="PTHR30349:SF90">
    <property type="entry name" value="TYROSINE RECOMBINASE XERD"/>
    <property type="match status" value="1"/>
</dbReference>
<dbReference type="SUPFAM" id="SSF56349">
    <property type="entry name" value="DNA breaking-rejoining enzymes"/>
    <property type="match status" value="1"/>
</dbReference>
<dbReference type="Gene3D" id="1.10.443.10">
    <property type="entry name" value="Intergrase catalytic core"/>
    <property type="match status" value="1"/>
</dbReference>
<evidence type="ECO:0000256" key="2">
    <source>
        <dbReference type="ARBA" id="ARBA00010450"/>
    </source>
</evidence>
<dbReference type="PROSITE" id="PS51900">
    <property type="entry name" value="CB"/>
    <property type="match status" value="1"/>
</dbReference>
<dbReference type="GO" id="GO:0006313">
    <property type="term" value="P:DNA transposition"/>
    <property type="evidence" value="ECO:0007669"/>
    <property type="project" value="UniProtKB-UniRule"/>
</dbReference>
<dbReference type="InterPro" id="IPR011932">
    <property type="entry name" value="Recomb_XerD"/>
</dbReference>
<dbReference type="GO" id="GO:0051301">
    <property type="term" value="P:cell division"/>
    <property type="evidence" value="ECO:0007669"/>
    <property type="project" value="UniProtKB-KW"/>
</dbReference>
<evidence type="ECO:0000256" key="10">
    <source>
        <dbReference type="ARBA" id="ARBA00023306"/>
    </source>
</evidence>
<dbReference type="SUPFAM" id="SSF47823">
    <property type="entry name" value="lambda integrase-like, N-terminal domain"/>
    <property type="match status" value="1"/>
</dbReference>
<dbReference type="PANTHER" id="PTHR30349">
    <property type="entry name" value="PHAGE INTEGRASE-RELATED"/>
    <property type="match status" value="1"/>
</dbReference>
<evidence type="ECO:0000256" key="1">
    <source>
        <dbReference type="ARBA" id="ARBA00004496"/>
    </source>
</evidence>
<dbReference type="NCBIfam" id="TIGR02225">
    <property type="entry name" value="recomb_XerD"/>
    <property type="match status" value="1"/>
</dbReference>
<feature type="domain" description="Tyr recombinase" evidence="12">
    <location>
        <begin position="163"/>
        <end position="346"/>
    </location>
</feature>
<dbReference type="HAMAP" id="MF_01808">
    <property type="entry name" value="Recomb_XerC_XerD"/>
    <property type="match status" value="1"/>
</dbReference>
<evidence type="ECO:0000256" key="11">
    <source>
        <dbReference type="HAMAP-Rule" id="MF_01807"/>
    </source>
</evidence>
<dbReference type="Pfam" id="PF00589">
    <property type="entry name" value="Phage_integrase"/>
    <property type="match status" value="1"/>
</dbReference>
<keyword evidence="10 11" id="KW-0131">Cell cycle</keyword>
<protein>
    <recommendedName>
        <fullName evidence="3 11">Tyrosine recombinase XerD</fullName>
    </recommendedName>
</protein>
<feature type="active site" evidence="11">
    <location>
        <position position="227"/>
    </location>
</feature>
<accession>A0A317RF84</accession>